<dbReference type="Pfam" id="PF02796">
    <property type="entry name" value="HTH_7"/>
    <property type="match status" value="1"/>
</dbReference>
<dbReference type="Pfam" id="PF00239">
    <property type="entry name" value="Resolvase"/>
    <property type="match status" value="1"/>
</dbReference>
<organism evidence="5 6">
    <name type="scientific">Sedimentibacter acidaminivorans</name>
    <dbReference type="NCBI Taxonomy" id="913099"/>
    <lineage>
        <taxon>Bacteria</taxon>
        <taxon>Bacillati</taxon>
        <taxon>Bacillota</taxon>
        <taxon>Tissierellia</taxon>
        <taxon>Sedimentibacter</taxon>
    </lineage>
</organism>
<dbReference type="Gene3D" id="3.40.50.1390">
    <property type="entry name" value="Resolvase, N-terminal catalytic domain"/>
    <property type="match status" value="1"/>
</dbReference>
<dbReference type="SUPFAM" id="SSF53041">
    <property type="entry name" value="Resolvase-like"/>
    <property type="match status" value="1"/>
</dbReference>
<dbReference type="Gene3D" id="1.10.10.60">
    <property type="entry name" value="Homeodomain-like"/>
    <property type="match status" value="1"/>
</dbReference>
<dbReference type="InterPro" id="IPR006119">
    <property type="entry name" value="Resolv_N"/>
</dbReference>
<dbReference type="InterPro" id="IPR009057">
    <property type="entry name" value="Homeodomain-like_sf"/>
</dbReference>
<sequence>MLIGYVRPYRGDLNCEYQLENLNKLNCATIITEEHSSDKKRKQLIKMINNIKKGDVIVVAKLFSIADSTRHLVELLEEMDMKGAYFQSLSEGIDTSNPSWSHFTEMVKDLVQFQSDVISENTKEGLYEAKQKGITAGRPRKNDESIHKAIKMYESKKYSLSEIKKETGISKSTLYRYLEH</sequence>
<evidence type="ECO:0000256" key="3">
    <source>
        <dbReference type="ARBA" id="ARBA00023172"/>
    </source>
</evidence>
<feature type="domain" description="Resolvase/invertase-type recombinase catalytic" evidence="4">
    <location>
        <begin position="1"/>
        <end position="133"/>
    </location>
</feature>
<keyword evidence="6" id="KW-1185">Reference proteome</keyword>
<dbReference type="PROSITE" id="PS51736">
    <property type="entry name" value="RECOMBINASES_3"/>
    <property type="match status" value="1"/>
</dbReference>
<comment type="caution">
    <text evidence="5">The sequence shown here is derived from an EMBL/GenBank/DDBJ whole genome shotgun (WGS) entry which is preliminary data.</text>
</comment>
<evidence type="ECO:0000256" key="2">
    <source>
        <dbReference type="ARBA" id="ARBA00023125"/>
    </source>
</evidence>
<reference evidence="5 6" key="1">
    <citation type="submission" date="2021-03" db="EMBL/GenBank/DDBJ databases">
        <title>Genomic Encyclopedia of Type Strains, Phase IV (KMG-IV): sequencing the most valuable type-strain genomes for metagenomic binning, comparative biology and taxonomic classification.</title>
        <authorList>
            <person name="Goeker M."/>
        </authorList>
    </citation>
    <scope>NUCLEOTIDE SEQUENCE [LARGE SCALE GENOMIC DNA]</scope>
    <source>
        <strain evidence="5 6">DSM 24004</strain>
    </source>
</reference>
<evidence type="ECO:0000256" key="1">
    <source>
        <dbReference type="ARBA" id="ARBA00009913"/>
    </source>
</evidence>
<dbReference type="RefSeq" id="WP_209512396.1">
    <property type="nucleotide sequence ID" value="NZ_JAGGKS010000007.1"/>
</dbReference>
<evidence type="ECO:0000313" key="6">
    <source>
        <dbReference type="Proteomes" id="UP001519342"/>
    </source>
</evidence>
<keyword evidence="2" id="KW-0238">DNA-binding</keyword>
<gene>
    <name evidence="5" type="ORF">J2Z76_002544</name>
</gene>
<dbReference type="SUPFAM" id="SSF46689">
    <property type="entry name" value="Homeodomain-like"/>
    <property type="match status" value="1"/>
</dbReference>
<dbReference type="PANTHER" id="PTHR30461">
    <property type="entry name" value="DNA-INVERTASE FROM LAMBDOID PROPHAGE"/>
    <property type="match status" value="1"/>
</dbReference>
<dbReference type="SMART" id="SM00857">
    <property type="entry name" value="Resolvase"/>
    <property type="match status" value="1"/>
</dbReference>
<proteinExistence type="inferred from homology"/>
<dbReference type="PANTHER" id="PTHR30461:SF2">
    <property type="entry name" value="SERINE RECOMBINASE PINE-RELATED"/>
    <property type="match status" value="1"/>
</dbReference>
<keyword evidence="3" id="KW-0233">DNA recombination</keyword>
<dbReference type="InterPro" id="IPR036162">
    <property type="entry name" value="Resolvase-like_N_sf"/>
</dbReference>
<dbReference type="EMBL" id="JAGGKS010000007">
    <property type="protein sequence ID" value="MBP1926675.1"/>
    <property type="molecule type" value="Genomic_DNA"/>
</dbReference>
<dbReference type="CDD" id="cd03768">
    <property type="entry name" value="SR_ResInv"/>
    <property type="match status" value="1"/>
</dbReference>
<dbReference type="InterPro" id="IPR050639">
    <property type="entry name" value="SSR_resolvase"/>
</dbReference>
<dbReference type="Proteomes" id="UP001519342">
    <property type="component" value="Unassembled WGS sequence"/>
</dbReference>
<evidence type="ECO:0000313" key="5">
    <source>
        <dbReference type="EMBL" id="MBP1926675.1"/>
    </source>
</evidence>
<comment type="similarity">
    <text evidence="1">Belongs to the site-specific recombinase resolvase family.</text>
</comment>
<evidence type="ECO:0000259" key="4">
    <source>
        <dbReference type="PROSITE" id="PS51736"/>
    </source>
</evidence>
<protein>
    <submittedName>
        <fullName evidence="5">DNA invertase Pin-like site-specific DNA recombinase</fullName>
    </submittedName>
</protein>
<dbReference type="InterPro" id="IPR006120">
    <property type="entry name" value="Resolvase_HTH_dom"/>
</dbReference>
<name>A0ABS4GG52_9FIRM</name>
<accession>A0ABS4GG52</accession>